<dbReference type="Proteomes" id="UP000006727">
    <property type="component" value="Chromosome 19"/>
</dbReference>
<dbReference type="GO" id="GO:0098552">
    <property type="term" value="C:side of membrane"/>
    <property type="evidence" value="ECO:0007669"/>
    <property type="project" value="UniProtKB-KW"/>
</dbReference>
<feature type="chain" id="PRO_5029615377" description="X8 domain-containing protein" evidence="8">
    <location>
        <begin position="30"/>
        <end position="206"/>
    </location>
</feature>
<keyword evidence="6" id="KW-1015">Disulfide bond</keyword>
<keyword evidence="3" id="KW-0449">Lipoprotein</keyword>
<organism evidence="10 11">
    <name type="scientific">Physcomitrium patens</name>
    <name type="common">Spreading-leaved earth moss</name>
    <name type="synonym">Physcomitrella patens</name>
    <dbReference type="NCBI Taxonomy" id="3218"/>
    <lineage>
        <taxon>Eukaryota</taxon>
        <taxon>Viridiplantae</taxon>
        <taxon>Streptophyta</taxon>
        <taxon>Embryophyta</taxon>
        <taxon>Bryophyta</taxon>
        <taxon>Bryophytina</taxon>
        <taxon>Bryopsida</taxon>
        <taxon>Funariidae</taxon>
        <taxon>Funariales</taxon>
        <taxon>Funariaceae</taxon>
        <taxon>Physcomitrium</taxon>
    </lineage>
</organism>
<reference evidence="10" key="3">
    <citation type="submission" date="2020-12" db="UniProtKB">
        <authorList>
            <consortium name="EnsemblPlants"/>
        </authorList>
    </citation>
    <scope>IDENTIFICATION</scope>
</reference>
<reference evidence="10 11" key="2">
    <citation type="journal article" date="2018" name="Plant J.">
        <title>The Physcomitrella patens chromosome-scale assembly reveals moss genome structure and evolution.</title>
        <authorList>
            <person name="Lang D."/>
            <person name="Ullrich K.K."/>
            <person name="Murat F."/>
            <person name="Fuchs J."/>
            <person name="Jenkins J."/>
            <person name="Haas F.B."/>
            <person name="Piednoel M."/>
            <person name="Gundlach H."/>
            <person name="Van Bel M."/>
            <person name="Meyberg R."/>
            <person name="Vives C."/>
            <person name="Morata J."/>
            <person name="Symeonidi A."/>
            <person name="Hiss M."/>
            <person name="Muchero W."/>
            <person name="Kamisugi Y."/>
            <person name="Saleh O."/>
            <person name="Blanc G."/>
            <person name="Decker E.L."/>
            <person name="van Gessel N."/>
            <person name="Grimwood J."/>
            <person name="Hayes R.D."/>
            <person name="Graham S.W."/>
            <person name="Gunter L.E."/>
            <person name="McDaniel S.F."/>
            <person name="Hoernstein S.N.W."/>
            <person name="Larsson A."/>
            <person name="Li F.W."/>
            <person name="Perroud P.F."/>
            <person name="Phillips J."/>
            <person name="Ranjan P."/>
            <person name="Rokshar D.S."/>
            <person name="Rothfels C.J."/>
            <person name="Schneider L."/>
            <person name="Shu S."/>
            <person name="Stevenson D.W."/>
            <person name="Thummler F."/>
            <person name="Tillich M."/>
            <person name="Villarreal Aguilar J.C."/>
            <person name="Widiez T."/>
            <person name="Wong G.K."/>
            <person name="Wymore A."/>
            <person name="Zhang Y."/>
            <person name="Zimmer A.D."/>
            <person name="Quatrano R.S."/>
            <person name="Mayer K.F.X."/>
            <person name="Goodstein D."/>
            <person name="Casacuberta J.M."/>
            <person name="Vandepoele K."/>
            <person name="Reski R."/>
            <person name="Cuming A.C."/>
            <person name="Tuskan G.A."/>
            <person name="Maumus F."/>
            <person name="Salse J."/>
            <person name="Schmutz J."/>
            <person name="Rensing S.A."/>
        </authorList>
    </citation>
    <scope>NUCLEOTIDE SEQUENCE [LARGE SCALE GENOMIC DNA]</scope>
    <source>
        <strain evidence="10 11">cv. Gransden 2004</strain>
    </source>
</reference>
<dbReference type="GO" id="GO:0009506">
    <property type="term" value="C:plasmodesma"/>
    <property type="evidence" value="ECO:0007669"/>
    <property type="project" value="UniProtKB-ARBA"/>
</dbReference>
<dbReference type="InterPro" id="IPR012946">
    <property type="entry name" value="X8"/>
</dbReference>
<dbReference type="AlphaFoldDB" id="A0A7I4BHI9"/>
<evidence type="ECO:0000256" key="6">
    <source>
        <dbReference type="ARBA" id="ARBA00023157"/>
    </source>
</evidence>
<evidence type="ECO:0000256" key="8">
    <source>
        <dbReference type="SAM" id="SignalP"/>
    </source>
</evidence>
<keyword evidence="4 8" id="KW-0732">Signal</keyword>
<comment type="subcellular location">
    <subcellularLocation>
        <location evidence="1">Cell membrane</location>
        <topology evidence="1">Lipid-anchor</topology>
        <topology evidence="1">GPI-anchor</topology>
    </subcellularLocation>
</comment>
<keyword evidence="5" id="KW-0472">Membrane</keyword>
<protein>
    <recommendedName>
        <fullName evidence="9">X8 domain-containing protein</fullName>
    </recommendedName>
</protein>
<dbReference type="Pfam" id="PF07983">
    <property type="entry name" value="X8"/>
    <property type="match status" value="1"/>
</dbReference>
<evidence type="ECO:0000256" key="3">
    <source>
        <dbReference type="ARBA" id="ARBA00022622"/>
    </source>
</evidence>
<evidence type="ECO:0000313" key="10">
    <source>
        <dbReference type="EnsemblPlants" id="Pp3c19_12230V3.3"/>
    </source>
</evidence>
<gene>
    <name evidence="10" type="primary">LOC112272767</name>
</gene>
<feature type="domain" description="X8" evidence="9">
    <location>
        <begin position="64"/>
        <end position="152"/>
    </location>
</feature>
<proteinExistence type="predicted"/>
<dbReference type="FunFam" id="1.20.58.1040:FF:000001">
    <property type="entry name" value="Glucan endo-1,3-beta-glucosidase 4"/>
    <property type="match status" value="1"/>
</dbReference>
<keyword evidence="2" id="KW-1003">Cell membrane</keyword>
<evidence type="ECO:0000256" key="4">
    <source>
        <dbReference type="ARBA" id="ARBA00022729"/>
    </source>
</evidence>
<evidence type="ECO:0000259" key="9">
    <source>
        <dbReference type="SMART" id="SM00768"/>
    </source>
</evidence>
<dbReference type="GO" id="GO:0005886">
    <property type="term" value="C:plasma membrane"/>
    <property type="evidence" value="ECO:0007669"/>
    <property type="project" value="UniProtKB-SubCell"/>
</dbReference>
<evidence type="ECO:0000256" key="5">
    <source>
        <dbReference type="ARBA" id="ARBA00023136"/>
    </source>
</evidence>
<dbReference type="PANTHER" id="PTHR31044:SF52">
    <property type="entry name" value="OS01G0631500 PROTEIN"/>
    <property type="match status" value="1"/>
</dbReference>
<keyword evidence="3" id="KW-0336">GPI-anchor</keyword>
<reference evidence="10 11" key="1">
    <citation type="journal article" date="2008" name="Science">
        <title>The Physcomitrella genome reveals evolutionary insights into the conquest of land by plants.</title>
        <authorList>
            <person name="Rensing S."/>
            <person name="Lang D."/>
            <person name="Zimmer A."/>
            <person name="Terry A."/>
            <person name="Salamov A."/>
            <person name="Shapiro H."/>
            <person name="Nishiyama T."/>
            <person name="Perroud P.-F."/>
            <person name="Lindquist E."/>
            <person name="Kamisugi Y."/>
            <person name="Tanahashi T."/>
            <person name="Sakakibara K."/>
            <person name="Fujita T."/>
            <person name="Oishi K."/>
            <person name="Shin-I T."/>
            <person name="Kuroki Y."/>
            <person name="Toyoda A."/>
            <person name="Suzuki Y."/>
            <person name="Hashimoto A."/>
            <person name="Yamaguchi K."/>
            <person name="Sugano A."/>
            <person name="Kohara Y."/>
            <person name="Fujiyama A."/>
            <person name="Anterola A."/>
            <person name="Aoki S."/>
            <person name="Ashton N."/>
            <person name="Barbazuk W.B."/>
            <person name="Barker E."/>
            <person name="Bennetzen J."/>
            <person name="Bezanilla M."/>
            <person name="Blankenship R."/>
            <person name="Cho S.H."/>
            <person name="Dutcher S."/>
            <person name="Estelle M."/>
            <person name="Fawcett J.A."/>
            <person name="Gundlach H."/>
            <person name="Hanada K."/>
            <person name="Heyl A."/>
            <person name="Hicks K.A."/>
            <person name="Hugh J."/>
            <person name="Lohr M."/>
            <person name="Mayer K."/>
            <person name="Melkozernov A."/>
            <person name="Murata T."/>
            <person name="Nelson D."/>
            <person name="Pils B."/>
            <person name="Prigge M."/>
            <person name="Reiss B."/>
            <person name="Renner T."/>
            <person name="Rombauts S."/>
            <person name="Rushton P."/>
            <person name="Sanderfoot A."/>
            <person name="Schween G."/>
            <person name="Shiu S.-H."/>
            <person name="Stueber K."/>
            <person name="Theodoulou F.L."/>
            <person name="Tu H."/>
            <person name="Van de Peer Y."/>
            <person name="Verrier P.J."/>
            <person name="Waters E."/>
            <person name="Wood A."/>
            <person name="Yang L."/>
            <person name="Cove D."/>
            <person name="Cuming A."/>
            <person name="Hasebe M."/>
            <person name="Lucas S."/>
            <person name="Mishler D.B."/>
            <person name="Reski R."/>
            <person name="Grigoriev I."/>
            <person name="Quatrano R.S."/>
            <person name="Boore J.L."/>
        </authorList>
    </citation>
    <scope>NUCLEOTIDE SEQUENCE [LARGE SCALE GENOMIC DNA]</scope>
    <source>
        <strain evidence="10 11">cv. Gransden 2004</strain>
    </source>
</reference>
<evidence type="ECO:0000256" key="1">
    <source>
        <dbReference type="ARBA" id="ARBA00004609"/>
    </source>
</evidence>
<feature type="signal peptide" evidence="8">
    <location>
        <begin position="1"/>
        <end position="29"/>
    </location>
</feature>
<sequence>MRIAMANQCGVVALSAVLLFLPLLGVALGERSETDLTFDVSMITLDKQSYNYRAQERKLATSFVWCIAKTNVSDTDLQSSLDWACGPGTDQGQVNCGPVQVGGSCYDPNTLYNHASWAFNAYFQRMNAIDEACVFAGTAQKTTVDPSERISYFNLLVLLDDPAGLLRFMPLRGDHILCINSQFSMALAYTREIFAGFQYMAYAIAR</sequence>
<dbReference type="EnsemblPlants" id="Pp3c19_12230V3.3">
    <property type="protein sequence ID" value="Pp3c19_12230V3.3"/>
    <property type="gene ID" value="Pp3c19_12230"/>
</dbReference>
<evidence type="ECO:0000256" key="2">
    <source>
        <dbReference type="ARBA" id="ARBA00022475"/>
    </source>
</evidence>
<dbReference type="PANTHER" id="PTHR31044">
    <property type="entry name" value="BETA-1,3 GLUCANASE"/>
    <property type="match status" value="1"/>
</dbReference>
<accession>A0A7I4BHI9</accession>
<dbReference type="SMART" id="SM00768">
    <property type="entry name" value="X8"/>
    <property type="match status" value="1"/>
</dbReference>
<dbReference type="Gene3D" id="1.20.58.1040">
    <property type="match status" value="1"/>
</dbReference>
<evidence type="ECO:0000313" key="11">
    <source>
        <dbReference type="Proteomes" id="UP000006727"/>
    </source>
</evidence>
<dbReference type="EMBL" id="ABEU02000019">
    <property type="status" value="NOT_ANNOTATED_CDS"/>
    <property type="molecule type" value="Genomic_DNA"/>
</dbReference>
<keyword evidence="11" id="KW-1185">Reference proteome</keyword>
<evidence type="ECO:0000256" key="7">
    <source>
        <dbReference type="ARBA" id="ARBA00023180"/>
    </source>
</evidence>
<dbReference type="InterPro" id="IPR044788">
    <property type="entry name" value="X8_dom_prot"/>
</dbReference>
<keyword evidence="7" id="KW-0325">Glycoprotein</keyword>
<dbReference type="Gramene" id="Pp3c19_12230V3.3">
    <property type="protein sequence ID" value="Pp3c19_12230V3.3"/>
    <property type="gene ID" value="Pp3c19_12230"/>
</dbReference>
<name>A0A7I4BHI9_PHYPA</name>